<keyword evidence="1" id="KW-0131">Cell cycle</keyword>
<name>A0A644SZ11_9ZZZZ</name>
<dbReference type="InterPro" id="IPR007060">
    <property type="entry name" value="FtsL/DivIC"/>
</dbReference>
<accession>A0A644SZ11</accession>
<dbReference type="GO" id="GO:0051301">
    <property type="term" value="P:cell division"/>
    <property type="evidence" value="ECO:0007669"/>
    <property type="project" value="UniProtKB-KW"/>
</dbReference>
<keyword evidence="1" id="KW-0132">Cell division</keyword>
<proteinExistence type="predicted"/>
<gene>
    <name evidence="1" type="primary">ftsL_1</name>
    <name evidence="1" type="ORF">SDC9_04580</name>
</gene>
<reference evidence="1" key="1">
    <citation type="submission" date="2019-08" db="EMBL/GenBank/DDBJ databases">
        <authorList>
            <person name="Kucharzyk K."/>
            <person name="Murdoch R.W."/>
            <person name="Higgins S."/>
            <person name="Loffler F."/>
        </authorList>
    </citation>
    <scope>NUCLEOTIDE SEQUENCE</scope>
</reference>
<dbReference type="Pfam" id="PF04977">
    <property type="entry name" value="DivIC"/>
    <property type="match status" value="1"/>
</dbReference>
<protein>
    <submittedName>
        <fullName evidence="1">Cell division protein FtsL</fullName>
    </submittedName>
</protein>
<comment type="caution">
    <text evidence="1">The sequence shown here is derived from an EMBL/GenBank/DDBJ whole genome shotgun (WGS) entry which is preliminary data.</text>
</comment>
<organism evidence="1">
    <name type="scientific">bioreactor metagenome</name>
    <dbReference type="NCBI Taxonomy" id="1076179"/>
    <lineage>
        <taxon>unclassified sequences</taxon>
        <taxon>metagenomes</taxon>
        <taxon>ecological metagenomes</taxon>
    </lineage>
</organism>
<dbReference type="EMBL" id="VSSQ01000008">
    <property type="protein sequence ID" value="MPL59032.1"/>
    <property type="molecule type" value="Genomic_DNA"/>
</dbReference>
<dbReference type="AlphaFoldDB" id="A0A644SZ11"/>
<evidence type="ECO:0000313" key="1">
    <source>
        <dbReference type="EMBL" id="MPL59032.1"/>
    </source>
</evidence>
<sequence>MNTKLGRFWLLMICACLVALVMAWQSSRFADLAARADSLEREQAAWMAENRRIEAEIAGLSSRERIEAQARRLGLKKAQPEDILRVILLPSGKGKAEND</sequence>